<keyword evidence="3" id="KW-0547">Nucleotide-binding</keyword>
<feature type="domain" description="ABC transporter" evidence="5">
    <location>
        <begin position="265"/>
        <end position="473"/>
    </location>
</feature>
<dbReference type="InterPro" id="IPR050095">
    <property type="entry name" value="ECF_ABC_transporter_ATP-bd"/>
</dbReference>
<dbReference type="Pfam" id="PF00005">
    <property type="entry name" value="ABC_tran"/>
    <property type="match status" value="2"/>
</dbReference>
<evidence type="ECO:0000313" key="6">
    <source>
        <dbReference type="EMBL" id="NKG22418.1"/>
    </source>
</evidence>
<comment type="caution">
    <text evidence="6">The sequence shown here is derived from an EMBL/GenBank/DDBJ whole genome shotgun (WGS) entry which is preliminary data.</text>
</comment>
<evidence type="ECO:0000259" key="5">
    <source>
        <dbReference type="PROSITE" id="PS50893"/>
    </source>
</evidence>
<dbReference type="Proteomes" id="UP000746595">
    <property type="component" value="Unassembled WGS sequence"/>
</dbReference>
<evidence type="ECO:0000256" key="3">
    <source>
        <dbReference type="ARBA" id="ARBA00022741"/>
    </source>
</evidence>
<keyword evidence="4 6" id="KW-0067">ATP-binding</keyword>
<evidence type="ECO:0000256" key="4">
    <source>
        <dbReference type="ARBA" id="ARBA00022840"/>
    </source>
</evidence>
<dbReference type="Gene3D" id="3.40.50.300">
    <property type="entry name" value="P-loop containing nucleotide triphosphate hydrolases"/>
    <property type="match status" value="2"/>
</dbReference>
<proteinExistence type="inferred from homology"/>
<evidence type="ECO:0000313" key="7">
    <source>
        <dbReference type="Proteomes" id="UP000746595"/>
    </source>
</evidence>
<comment type="similarity">
    <text evidence="1">Belongs to the ABC transporter superfamily.</text>
</comment>
<dbReference type="InterPro" id="IPR003439">
    <property type="entry name" value="ABC_transporter-like_ATP-bd"/>
</dbReference>
<evidence type="ECO:0000256" key="2">
    <source>
        <dbReference type="ARBA" id="ARBA00022448"/>
    </source>
</evidence>
<dbReference type="SMART" id="SM00382">
    <property type="entry name" value="AAA"/>
    <property type="match status" value="2"/>
</dbReference>
<keyword evidence="2" id="KW-0813">Transport</keyword>
<organism evidence="6 7">
    <name type="scientific">Paeniglutamicibacter terrestris</name>
    <dbReference type="NCBI Taxonomy" id="2723403"/>
    <lineage>
        <taxon>Bacteria</taxon>
        <taxon>Bacillati</taxon>
        <taxon>Actinomycetota</taxon>
        <taxon>Actinomycetes</taxon>
        <taxon>Micrococcales</taxon>
        <taxon>Micrococcaceae</taxon>
        <taxon>Paeniglutamicibacter</taxon>
    </lineage>
</organism>
<dbReference type="GO" id="GO:0005524">
    <property type="term" value="F:ATP binding"/>
    <property type="evidence" value="ECO:0007669"/>
    <property type="project" value="UniProtKB-KW"/>
</dbReference>
<gene>
    <name evidence="6" type="ORF">HED64_17105</name>
</gene>
<dbReference type="SUPFAM" id="SSF52540">
    <property type="entry name" value="P-loop containing nucleoside triphosphate hydrolases"/>
    <property type="match status" value="2"/>
</dbReference>
<dbReference type="InterPro" id="IPR015856">
    <property type="entry name" value="ABC_transpr_CbiO/EcfA_su"/>
</dbReference>
<dbReference type="RefSeq" id="WP_168153197.1">
    <property type="nucleotide sequence ID" value="NZ_JAAWVT010000011.1"/>
</dbReference>
<evidence type="ECO:0000256" key="1">
    <source>
        <dbReference type="ARBA" id="ARBA00005417"/>
    </source>
</evidence>
<keyword evidence="7" id="KW-1185">Reference proteome</keyword>
<dbReference type="PANTHER" id="PTHR43553">
    <property type="entry name" value="HEAVY METAL TRANSPORTER"/>
    <property type="match status" value="1"/>
</dbReference>
<dbReference type="EMBL" id="JAAWVT010000011">
    <property type="protein sequence ID" value="NKG22418.1"/>
    <property type="molecule type" value="Genomic_DNA"/>
</dbReference>
<dbReference type="InterPro" id="IPR003593">
    <property type="entry name" value="AAA+_ATPase"/>
</dbReference>
<reference evidence="6 7" key="1">
    <citation type="submission" date="2020-04" db="EMBL/GenBank/DDBJ databases">
        <title>Paeniglutamicibacter sp. ANT13_2, a novel actinomycete isolated from sediment in Antarctica.</title>
        <authorList>
            <person name="Sakdapetsiri C."/>
            <person name="Pinyakong O."/>
        </authorList>
    </citation>
    <scope>NUCLEOTIDE SEQUENCE [LARGE SCALE GENOMIC DNA]</scope>
    <source>
        <strain evidence="6 7">ANT13_2</strain>
    </source>
</reference>
<accession>A0ABX1G8T8</accession>
<dbReference type="InterPro" id="IPR027417">
    <property type="entry name" value="P-loop_NTPase"/>
</dbReference>
<dbReference type="CDD" id="cd03225">
    <property type="entry name" value="ABC_cobalt_CbiO_domain1"/>
    <property type="match status" value="2"/>
</dbReference>
<feature type="domain" description="ABC transporter" evidence="5">
    <location>
        <begin position="11"/>
        <end position="257"/>
    </location>
</feature>
<protein>
    <submittedName>
        <fullName evidence="6">ABC transporter ATP-binding protein</fullName>
    </submittedName>
</protein>
<name>A0ABX1G8T8_9MICC</name>
<dbReference type="PROSITE" id="PS50893">
    <property type="entry name" value="ABC_TRANSPORTER_2"/>
    <property type="match status" value="2"/>
</dbReference>
<sequence>MITNKPTVLTLQLERFRYSGSTNNTLNAMNLALSEGSLTVIVGDSGSGKSTLGAILAGMLPRHEGDQLEATLQLAGQEICHGGGSTVRIDPVGWARAVGMLPQDARHYLSGVRETVAEELALGMENAGVPRQQMHERIAELADRLELGYLLARDPGTLSGGQERLVALAALALDAPPVLVLDEPLAGLDTQAARTVVELLGRLRASGTALVLLTRALDSLAAEAQQIRFLRGGALHISAMLAPASLEPVAPAQRPLTRQSPELLLDFADVALAYPGCPDVVVSGLELQIRAGECVALTGPNGSGKTTVLKAAAGLLAPSSGRIGGAAVRSQGVGLLLQNPADQLFERTVGREVGFGLRRRGAEISRIPSVLATLGLSEYLDTHPYELPASVRRLVALATVLVHEPAVLLLDEPSEALDAHGLARLLTVITAVVDRGGAVLLTTHDEAFLAACAHRVHRMRPALRASQPTIAHAGHRGHR</sequence>